<dbReference type="Proteomes" id="UP001188597">
    <property type="component" value="Unassembled WGS sequence"/>
</dbReference>
<feature type="compositionally biased region" description="Basic and acidic residues" evidence="10">
    <location>
        <begin position="492"/>
        <end position="508"/>
    </location>
</feature>
<comment type="pathway">
    <text evidence="3">Protein modification; protein ubiquitination.</text>
</comment>
<keyword evidence="6 11" id="KW-0812">Transmembrane</keyword>
<comment type="subcellular location">
    <subcellularLocation>
        <location evidence="2">Endomembrane system</location>
        <topology evidence="2">Multi-pass membrane protein</topology>
    </subcellularLocation>
</comment>
<feature type="domain" description="SWEET-like" evidence="12">
    <location>
        <begin position="146"/>
        <end position="418"/>
    </location>
</feature>
<evidence type="ECO:0000256" key="9">
    <source>
        <dbReference type="ARBA" id="ARBA00023136"/>
    </source>
</evidence>
<evidence type="ECO:0000256" key="1">
    <source>
        <dbReference type="ARBA" id="ARBA00000900"/>
    </source>
</evidence>
<evidence type="ECO:0000256" key="5">
    <source>
        <dbReference type="ARBA" id="ARBA00022679"/>
    </source>
</evidence>
<sequence length="522" mass="58088">MMHSGRQSWKLVEQPDTVYSGPVNISYEISLTLYSGKLADSSLNPSLTPNGEDRSIKISAEGVYDAATGFLCTIGCRNLYSHENPTPDSMDCNILVKFQLPSFQEGGYVQGSIVSMREDNDPLYFDQLNLSALAVYSNSATTQTVSESKTDFKIIVRLVSNTLSCVFVGLQLIHAKKHPHFPPLISFYMLVILSSGHIVPVVQSFQDLLLRIRNGENAFGGSGGWLEVIEVLCDVIASGLLLSLLGHRRVWTQKLSDGEKKSLRASEKKAILVSFAYDIMRPPRSYDSLVLPGFLLPQILLNIFEVSRERCLSPWFYLGMTFVGLLPQAYPLYIHRIWLASSNDQFPCVSLLPQAQAYPLYIRRIWLASFNYQFSYNLKTGDNWGSWDAIFVCADVAFAGVIYMQQRFGGRCFLPRRFKKVHLKKGKALEQVATNHGVLTRYSPVRASCSVGARNEERLTVEDEAWVKLSGVQITTHRLNLSQKAGLGARAPSDDANRPDGGTGREESESNVWDGGAATDLT</sequence>
<evidence type="ECO:0000259" key="12">
    <source>
        <dbReference type="Pfam" id="PF11145"/>
    </source>
</evidence>
<reference evidence="14" key="1">
    <citation type="submission" date="2022-12" db="EMBL/GenBank/DDBJ databases">
        <title>Draft genome assemblies for two species of Escallonia (Escalloniales).</title>
        <authorList>
            <person name="Chanderbali A."/>
            <person name="Dervinis C."/>
            <person name="Anghel I."/>
            <person name="Soltis D."/>
            <person name="Soltis P."/>
            <person name="Zapata F."/>
        </authorList>
    </citation>
    <scope>NUCLEOTIDE SEQUENCE</scope>
    <source>
        <strain evidence="14">UCBG64.0493</strain>
        <tissue evidence="14">Leaf</tissue>
    </source>
</reference>
<evidence type="ECO:0000256" key="6">
    <source>
        <dbReference type="ARBA" id="ARBA00022692"/>
    </source>
</evidence>
<keyword evidence="8 11" id="KW-1133">Transmembrane helix</keyword>
<keyword evidence="7" id="KW-0833">Ubl conjugation pathway</keyword>
<evidence type="ECO:0000313" key="14">
    <source>
        <dbReference type="EMBL" id="KAK3005698.1"/>
    </source>
</evidence>
<dbReference type="EMBL" id="JAVXUP010002094">
    <property type="protein sequence ID" value="KAK3005698.1"/>
    <property type="molecule type" value="Genomic_DNA"/>
</dbReference>
<comment type="catalytic activity">
    <reaction evidence="1">
        <text>S-ubiquitinyl-[E2 ubiquitin-conjugating enzyme]-L-cysteine + [acceptor protein]-L-lysine = [E2 ubiquitin-conjugating enzyme]-L-cysteine + N(6)-ubiquitinyl-[acceptor protein]-L-lysine.</text>
        <dbReference type="EC" id="2.3.2.27"/>
    </reaction>
</comment>
<dbReference type="PANTHER" id="PTHR33389:SF18">
    <property type="entry name" value="OS01G0677900 PROTEIN"/>
    <property type="match status" value="1"/>
</dbReference>
<evidence type="ECO:0000256" key="8">
    <source>
        <dbReference type="ARBA" id="ARBA00022989"/>
    </source>
</evidence>
<dbReference type="Pfam" id="PF25333">
    <property type="entry name" value="DUF2921_N"/>
    <property type="match status" value="1"/>
</dbReference>
<organism evidence="14 15">
    <name type="scientific">Escallonia herrerae</name>
    <dbReference type="NCBI Taxonomy" id="1293975"/>
    <lineage>
        <taxon>Eukaryota</taxon>
        <taxon>Viridiplantae</taxon>
        <taxon>Streptophyta</taxon>
        <taxon>Embryophyta</taxon>
        <taxon>Tracheophyta</taxon>
        <taxon>Spermatophyta</taxon>
        <taxon>Magnoliopsida</taxon>
        <taxon>eudicotyledons</taxon>
        <taxon>Gunneridae</taxon>
        <taxon>Pentapetalae</taxon>
        <taxon>asterids</taxon>
        <taxon>campanulids</taxon>
        <taxon>Escalloniales</taxon>
        <taxon>Escalloniaceae</taxon>
        <taxon>Escallonia</taxon>
    </lineage>
</organism>
<evidence type="ECO:0000259" key="13">
    <source>
        <dbReference type="Pfam" id="PF25333"/>
    </source>
</evidence>
<evidence type="ECO:0000256" key="7">
    <source>
        <dbReference type="ARBA" id="ARBA00022786"/>
    </source>
</evidence>
<feature type="transmembrane region" description="Helical" evidence="11">
    <location>
        <begin position="154"/>
        <end position="173"/>
    </location>
</feature>
<dbReference type="InterPro" id="IPR057425">
    <property type="entry name" value="DUF2921_N"/>
</dbReference>
<keyword evidence="15" id="KW-1185">Reference proteome</keyword>
<evidence type="ECO:0000256" key="10">
    <source>
        <dbReference type="SAM" id="MobiDB-lite"/>
    </source>
</evidence>
<dbReference type="EC" id="2.3.2.27" evidence="4"/>
<feature type="transmembrane region" description="Helical" evidence="11">
    <location>
        <begin position="185"/>
        <end position="205"/>
    </location>
</feature>
<evidence type="ECO:0000256" key="11">
    <source>
        <dbReference type="SAM" id="Phobius"/>
    </source>
</evidence>
<evidence type="ECO:0000313" key="15">
    <source>
        <dbReference type="Proteomes" id="UP001188597"/>
    </source>
</evidence>
<keyword evidence="9 11" id="KW-0472">Membrane</keyword>
<gene>
    <name evidence="14" type="ORF">RJ639_017624</name>
</gene>
<evidence type="ECO:0000256" key="3">
    <source>
        <dbReference type="ARBA" id="ARBA00004906"/>
    </source>
</evidence>
<dbReference type="PANTHER" id="PTHR33389">
    <property type="entry name" value="FAMILY PROTEIN, PUTATIVE (DUF2921)-RELATED"/>
    <property type="match status" value="1"/>
</dbReference>
<accession>A0AA89AKV3</accession>
<proteinExistence type="predicted"/>
<feature type="domain" description="DUF2921" evidence="13">
    <location>
        <begin position="50"/>
        <end position="128"/>
    </location>
</feature>
<keyword evidence="5" id="KW-0808">Transferase</keyword>
<feature type="transmembrane region" description="Helical" evidence="11">
    <location>
        <begin position="315"/>
        <end position="334"/>
    </location>
</feature>
<evidence type="ECO:0000256" key="4">
    <source>
        <dbReference type="ARBA" id="ARBA00012483"/>
    </source>
</evidence>
<name>A0AA89AKV3_9ASTE</name>
<feature type="region of interest" description="Disordered" evidence="10">
    <location>
        <begin position="485"/>
        <end position="522"/>
    </location>
</feature>
<dbReference type="GO" id="GO:0012505">
    <property type="term" value="C:endomembrane system"/>
    <property type="evidence" value="ECO:0007669"/>
    <property type="project" value="UniProtKB-SubCell"/>
</dbReference>
<dbReference type="InterPro" id="IPR021319">
    <property type="entry name" value="DUF2921"/>
</dbReference>
<evidence type="ECO:0000256" key="2">
    <source>
        <dbReference type="ARBA" id="ARBA00004127"/>
    </source>
</evidence>
<dbReference type="GO" id="GO:0061630">
    <property type="term" value="F:ubiquitin protein ligase activity"/>
    <property type="evidence" value="ECO:0007669"/>
    <property type="project" value="UniProtKB-EC"/>
</dbReference>
<dbReference type="AlphaFoldDB" id="A0AA89AKV3"/>
<feature type="transmembrane region" description="Helical" evidence="11">
    <location>
        <begin position="384"/>
        <end position="404"/>
    </location>
</feature>
<protein>
    <recommendedName>
        <fullName evidence="4">RING-type E3 ubiquitin transferase</fullName>
        <ecNumber evidence="4">2.3.2.27</ecNumber>
    </recommendedName>
</protein>
<dbReference type="Pfam" id="PF11145">
    <property type="entry name" value="DUF2921"/>
    <property type="match status" value="1"/>
</dbReference>
<comment type="caution">
    <text evidence="14">The sequence shown here is derived from an EMBL/GenBank/DDBJ whole genome shotgun (WGS) entry which is preliminary data.</text>
</comment>